<dbReference type="RefSeq" id="WP_116208864.1">
    <property type="nucleotide sequence ID" value="NZ_QUNR01000004.1"/>
</dbReference>
<dbReference type="InterPro" id="IPR014782">
    <property type="entry name" value="Peptidase_M1_dom"/>
</dbReference>
<dbReference type="Gene3D" id="2.60.40.1730">
    <property type="entry name" value="tricorn interacting facor f3 domain"/>
    <property type="match status" value="1"/>
</dbReference>
<evidence type="ECO:0000256" key="3">
    <source>
        <dbReference type="ARBA" id="ARBA00010136"/>
    </source>
</evidence>
<evidence type="ECO:0000256" key="7">
    <source>
        <dbReference type="ARBA" id="ARBA00022670"/>
    </source>
</evidence>
<dbReference type="GO" id="GO:0008270">
    <property type="term" value="F:zinc ion binding"/>
    <property type="evidence" value="ECO:0007669"/>
    <property type="project" value="InterPro"/>
</dbReference>
<evidence type="ECO:0000256" key="8">
    <source>
        <dbReference type="ARBA" id="ARBA00022723"/>
    </source>
</evidence>
<dbReference type="InterPro" id="IPR024601">
    <property type="entry name" value="Peptidase_M1_pepN_C"/>
</dbReference>
<protein>
    <recommendedName>
        <fullName evidence="5 12">Aminopeptidase N</fullName>
        <ecNumber evidence="4 12">3.4.11.2</ecNumber>
    </recommendedName>
</protein>
<keyword evidence="11" id="KW-0482">Metalloprotease</keyword>
<feature type="domain" description="Peptidase M1 alanyl aminopeptidase C-terminal" evidence="15">
    <location>
        <begin position="559"/>
        <end position="883"/>
    </location>
</feature>
<dbReference type="OrthoDB" id="100605at2"/>
<feature type="domain" description="Peptidase M1 alanyl aminopeptidase Ig-like fold" evidence="14">
    <location>
        <begin position="456"/>
        <end position="555"/>
    </location>
</feature>
<keyword evidence="8" id="KW-0479">Metal-binding</keyword>
<dbReference type="NCBIfam" id="TIGR02414">
    <property type="entry name" value="pepN_proteo"/>
    <property type="match status" value="1"/>
</dbReference>
<dbReference type="PANTHER" id="PTHR46322:SF1">
    <property type="entry name" value="PUROMYCIN-SENSITIVE AMINOPEPTIDASE"/>
    <property type="match status" value="1"/>
</dbReference>
<dbReference type="InterPro" id="IPR027268">
    <property type="entry name" value="Peptidase_M4/M1_CTD_sf"/>
</dbReference>
<dbReference type="InterPro" id="IPR037144">
    <property type="entry name" value="Peptidase_M1_pepN_C_sf"/>
</dbReference>
<dbReference type="InterPro" id="IPR045357">
    <property type="entry name" value="Aminopeptidase_N-like_N"/>
</dbReference>
<dbReference type="FunFam" id="3.30.2010.30:FF:000002">
    <property type="entry name" value="Putative aminopeptidase N"/>
    <property type="match status" value="1"/>
</dbReference>
<dbReference type="CDD" id="cd09600">
    <property type="entry name" value="M1_APN"/>
    <property type="match status" value="1"/>
</dbReference>
<dbReference type="SUPFAM" id="SSF55486">
    <property type="entry name" value="Metalloproteases ('zincins'), catalytic domain"/>
    <property type="match status" value="1"/>
</dbReference>
<evidence type="ECO:0000256" key="6">
    <source>
        <dbReference type="ARBA" id="ARBA00022438"/>
    </source>
</evidence>
<comment type="cofactor">
    <cofactor evidence="2">
        <name>Zn(2+)</name>
        <dbReference type="ChEBI" id="CHEBI:29105"/>
    </cofactor>
</comment>
<evidence type="ECO:0000259" key="15">
    <source>
        <dbReference type="Pfam" id="PF17432"/>
    </source>
</evidence>
<accession>A0A3E0H1J5</accession>
<dbReference type="GO" id="GO:0006508">
    <property type="term" value="P:proteolysis"/>
    <property type="evidence" value="ECO:0007669"/>
    <property type="project" value="UniProtKB-UniRule"/>
</dbReference>
<evidence type="ECO:0000259" key="14">
    <source>
        <dbReference type="Pfam" id="PF11940"/>
    </source>
</evidence>
<comment type="similarity">
    <text evidence="3">Belongs to the peptidase M1 family.</text>
</comment>
<keyword evidence="10" id="KW-0862">Zinc</keyword>
<dbReference type="EC" id="3.4.11.2" evidence="4 12"/>
<evidence type="ECO:0000256" key="5">
    <source>
        <dbReference type="ARBA" id="ARBA00015611"/>
    </source>
</evidence>
<evidence type="ECO:0000256" key="1">
    <source>
        <dbReference type="ARBA" id="ARBA00000098"/>
    </source>
</evidence>
<dbReference type="Pfam" id="PF17900">
    <property type="entry name" value="Peptidase_M1_N"/>
    <property type="match status" value="1"/>
</dbReference>
<sequence>MKTEVGLTAITIYLKDYQAPHYALEHTDLHVELLSDCAEVSATLRFKRAASAPKDAALTLLGADLELLSVAWNDQPLSADDWQWQGETWQFNGAGEGGVLSTKVRIYPDKNLALEGLYRSHGLYCTQCEAEGFRKITLFPDRPDVLSTFRTTIVADQASCPVLLSNGNCVASGKAENGRHFATWEDPHPKPSYLFALVAGDLAVLRDSFTTASGREVALEIYTAEVDQDKCDHAMRSLQTAMRWDEQRYGCEYDLDRYMIVAVSHFNMGAMENKGLNVFNTSCVLAHPATTTDAGFQRVEAVVAHEYFHNWSGNRVTCRDWFQLCLKEGFTVFRDQQFSAEQLSPVVQRLEDVAFLQTHQFAEDAGPLAHAVRPESFVEINNFYTLTIYEKGAEIARMLHTFLGAEGFRRGSDHYFKTYDGQAAIVEDFLSSMAIANGLAVDTFVCQWLRWYRQPGTPVVRVTSAWHADSKTLSLTLTQSQTSHAGVTPEPLPIPVRLGFIGETGELTTTLASVSASSHQLLLEKAEQTWHFSQVEQAPVLSLFRDFSAPVRVQAALSDEDLARLIRLDSNSFNRWSATYTLATREILALAEQYRRGDVRARQPQDSALAGALAAMWPALATSDPALASKLLQLPNLAYLSDQVSCYDPAALQRAREALLLQVLTPLEGSLQSILANEHMLTPYVYSAAAMAARSLEAVALDALARLQPEAAATMAQRWLSVAPHMSAEQAALTTLVHQQLPGADAAVQAFYARWQHEPLVLDQWFATQASAPHASARNTVEALLQHDDFDAAVPNRVRAVVGQFASNNPVAFHDMAGKGYDLLAQQLLLIDARNPQLASRLAGALGIWPKLDPARQACVLKTLDALLNESLSSDTRETLTRIRAAHD</sequence>
<comment type="caution">
    <text evidence="17">The sequence shown here is derived from an EMBL/GenBank/DDBJ whole genome shotgun (WGS) entry which is preliminary data.</text>
</comment>
<dbReference type="InterPro" id="IPR001930">
    <property type="entry name" value="Peptidase_M1"/>
</dbReference>
<gene>
    <name evidence="17" type="ORF">DFR26_2063</name>
</gene>
<feature type="domain" description="Peptidase M1 membrane alanine aminopeptidase" evidence="13">
    <location>
        <begin position="234"/>
        <end position="448"/>
    </location>
</feature>
<dbReference type="Gene3D" id="2.60.40.1840">
    <property type="match status" value="1"/>
</dbReference>
<dbReference type="Pfam" id="PF17432">
    <property type="entry name" value="DUF3458_C"/>
    <property type="match status" value="1"/>
</dbReference>
<dbReference type="Pfam" id="PF01433">
    <property type="entry name" value="Peptidase_M1"/>
    <property type="match status" value="1"/>
</dbReference>
<dbReference type="Pfam" id="PF11940">
    <property type="entry name" value="DUF3458"/>
    <property type="match status" value="1"/>
</dbReference>
<dbReference type="PRINTS" id="PR00756">
    <property type="entry name" value="ALADIPTASE"/>
</dbReference>
<feature type="domain" description="Aminopeptidase N-like N-terminal" evidence="16">
    <location>
        <begin position="116"/>
        <end position="194"/>
    </location>
</feature>
<evidence type="ECO:0000313" key="17">
    <source>
        <dbReference type="EMBL" id="REH36923.1"/>
    </source>
</evidence>
<evidence type="ECO:0000313" key="18">
    <source>
        <dbReference type="Proteomes" id="UP000256774"/>
    </source>
</evidence>
<evidence type="ECO:0000259" key="13">
    <source>
        <dbReference type="Pfam" id="PF01433"/>
    </source>
</evidence>
<dbReference type="Gene3D" id="3.30.2010.30">
    <property type="match status" value="1"/>
</dbReference>
<evidence type="ECO:0000259" key="16">
    <source>
        <dbReference type="Pfam" id="PF17900"/>
    </source>
</evidence>
<keyword evidence="6 17" id="KW-0031">Aminopeptidase</keyword>
<dbReference type="Proteomes" id="UP000256774">
    <property type="component" value="Unassembled WGS sequence"/>
</dbReference>
<dbReference type="SUPFAM" id="SSF63737">
    <property type="entry name" value="Leukotriene A4 hydrolase N-terminal domain"/>
    <property type="match status" value="1"/>
</dbReference>
<keyword evidence="7" id="KW-0645">Protease</keyword>
<keyword evidence="18" id="KW-1185">Reference proteome</keyword>
<evidence type="ECO:0000256" key="2">
    <source>
        <dbReference type="ARBA" id="ARBA00001947"/>
    </source>
</evidence>
<dbReference type="InterPro" id="IPR038438">
    <property type="entry name" value="PepN_Ig-like_sf"/>
</dbReference>
<keyword evidence="9" id="KW-0378">Hydrolase</keyword>
<dbReference type="Gene3D" id="1.10.390.10">
    <property type="entry name" value="Neutral Protease Domain 2"/>
    <property type="match status" value="1"/>
</dbReference>
<dbReference type="GO" id="GO:0016285">
    <property type="term" value="F:alanyl aminopeptidase activity"/>
    <property type="evidence" value="ECO:0007669"/>
    <property type="project" value="UniProtKB-EC"/>
</dbReference>
<dbReference type="Gene3D" id="1.25.50.10">
    <property type="entry name" value="Peptidase M1, alanyl aminopeptidase, C-terminal domain"/>
    <property type="match status" value="1"/>
</dbReference>
<evidence type="ECO:0000256" key="11">
    <source>
        <dbReference type="ARBA" id="ARBA00023049"/>
    </source>
</evidence>
<dbReference type="InterPro" id="IPR042097">
    <property type="entry name" value="Aminopeptidase_N-like_N_sf"/>
</dbReference>
<evidence type="ECO:0000256" key="10">
    <source>
        <dbReference type="ARBA" id="ARBA00022833"/>
    </source>
</evidence>
<organism evidence="17 18">
    <name type="scientific">Paraperlucidibaca baekdonensis</name>
    <dbReference type="NCBI Taxonomy" id="748120"/>
    <lineage>
        <taxon>Bacteria</taxon>
        <taxon>Pseudomonadati</taxon>
        <taxon>Pseudomonadota</taxon>
        <taxon>Gammaproteobacteria</taxon>
        <taxon>Moraxellales</taxon>
        <taxon>Moraxellaceae</taxon>
        <taxon>Paraperlucidibaca</taxon>
    </lineage>
</organism>
<proteinExistence type="inferred from homology"/>
<evidence type="ECO:0000256" key="4">
    <source>
        <dbReference type="ARBA" id="ARBA00012564"/>
    </source>
</evidence>
<reference evidence="17 18" key="1">
    <citation type="submission" date="2018-08" db="EMBL/GenBank/DDBJ databases">
        <title>Genomic Encyclopedia of Type Strains, Phase IV (KMG-IV): sequencing the most valuable type-strain genomes for metagenomic binning, comparative biology and taxonomic classification.</title>
        <authorList>
            <person name="Goeker M."/>
        </authorList>
    </citation>
    <scope>NUCLEOTIDE SEQUENCE [LARGE SCALE GENOMIC DNA]</scope>
    <source>
        <strain evidence="17 18">DSM 26022</strain>
    </source>
</reference>
<dbReference type="InterPro" id="IPR035414">
    <property type="entry name" value="Peptidase_M1_pepN_Ig-like"/>
</dbReference>
<dbReference type="EMBL" id="QUNR01000004">
    <property type="protein sequence ID" value="REH36923.1"/>
    <property type="molecule type" value="Genomic_DNA"/>
</dbReference>
<evidence type="ECO:0000256" key="9">
    <source>
        <dbReference type="ARBA" id="ARBA00022801"/>
    </source>
</evidence>
<dbReference type="InterPro" id="IPR012779">
    <property type="entry name" value="Peptidase_M1_pepN"/>
</dbReference>
<dbReference type="PANTHER" id="PTHR46322">
    <property type="entry name" value="PUROMYCIN-SENSITIVE AMINOPEPTIDASE"/>
    <property type="match status" value="1"/>
</dbReference>
<comment type="catalytic activity">
    <reaction evidence="1">
        <text>Release of an N-terminal amino acid, Xaa-|-Yaa- from a peptide, amide or arylamide. Xaa is preferably Ala, but may be most amino acids including Pro (slow action). When a terminal hydrophobic residue is followed by a prolyl residue, the two may be released as an intact Xaa-Pro dipeptide.</text>
        <dbReference type="EC" id="3.4.11.2"/>
    </reaction>
</comment>
<evidence type="ECO:0000256" key="12">
    <source>
        <dbReference type="NCBIfam" id="TIGR02414"/>
    </source>
</evidence>
<name>A0A3E0H1J5_9GAMM</name>
<dbReference type="AlphaFoldDB" id="A0A3E0H1J5"/>
<dbReference type="GO" id="GO:0008237">
    <property type="term" value="F:metallopeptidase activity"/>
    <property type="evidence" value="ECO:0007669"/>
    <property type="project" value="UniProtKB-UniRule"/>
</dbReference>